<dbReference type="InterPro" id="IPR018527">
    <property type="entry name" value="Rubredoxin_Fe_BS"/>
</dbReference>
<accession>A0A2N6JWR8</accession>
<reference evidence="9 10" key="1">
    <citation type="submission" date="2017-08" db="EMBL/GenBank/DDBJ databases">
        <title>Genomes of Fischerella (Mastigocladus) sp. strains.</title>
        <authorList>
            <person name="Miller S.R."/>
        </authorList>
    </citation>
    <scope>NUCLEOTIDE SEQUENCE [LARGE SCALE GENOMIC DNA]</scope>
    <source>
        <strain evidence="9 10">CCMEE 5323</strain>
    </source>
</reference>
<feature type="domain" description="Rubredoxin-like" evidence="8">
    <location>
        <begin position="1"/>
        <end position="52"/>
    </location>
</feature>
<feature type="binding site" evidence="7">
    <location>
        <position position="9"/>
    </location>
    <ligand>
        <name>Fe cation</name>
        <dbReference type="ChEBI" id="CHEBI:24875"/>
    </ligand>
</feature>
<dbReference type="SUPFAM" id="SSF57802">
    <property type="entry name" value="Rubredoxin-like"/>
    <property type="match status" value="1"/>
</dbReference>
<name>A0A2N6JWR8_FISMU</name>
<dbReference type="PRINTS" id="PR00163">
    <property type="entry name" value="RUBREDOXIN"/>
</dbReference>
<comment type="cofactor">
    <cofactor evidence="6 7">
        <name>Fe(3+)</name>
        <dbReference type="ChEBI" id="CHEBI:29034"/>
    </cofactor>
    <text evidence="6 7">Binds 1 Fe(3+) ion per subunit.</text>
</comment>
<dbReference type="Proteomes" id="UP000235036">
    <property type="component" value="Unassembled WGS sequence"/>
</dbReference>
<comment type="similarity">
    <text evidence="1 6">Belongs to the rubredoxin family.</text>
</comment>
<feature type="binding site" evidence="7">
    <location>
        <position position="42"/>
    </location>
    <ligand>
        <name>Fe cation</name>
        <dbReference type="ChEBI" id="CHEBI:24875"/>
    </ligand>
</feature>
<dbReference type="InterPro" id="IPR050526">
    <property type="entry name" value="Rubredoxin_ET"/>
</dbReference>
<evidence type="ECO:0000256" key="6">
    <source>
        <dbReference type="PIRNR" id="PIRNR000071"/>
    </source>
</evidence>
<feature type="binding site" evidence="7">
    <location>
        <position position="6"/>
    </location>
    <ligand>
        <name>Fe cation</name>
        <dbReference type="ChEBI" id="CHEBI:24875"/>
    </ligand>
</feature>
<dbReference type="AlphaFoldDB" id="A0A2N6JWR8"/>
<dbReference type="RefSeq" id="WP_026085760.1">
    <property type="nucleotide sequence ID" value="NZ_CAWNVR010000712.1"/>
</dbReference>
<evidence type="ECO:0000256" key="3">
    <source>
        <dbReference type="ARBA" id="ARBA00022723"/>
    </source>
</evidence>
<evidence type="ECO:0000256" key="2">
    <source>
        <dbReference type="ARBA" id="ARBA00022448"/>
    </source>
</evidence>
<evidence type="ECO:0000256" key="5">
    <source>
        <dbReference type="ARBA" id="ARBA00023004"/>
    </source>
</evidence>
<dbReference type="Pfam" id="PF00301">
    <property type="entry name" value="Rubredoxin"/>
    <property type="match status" value="1"/>
</dbReference>
<dbReference type="CDD" id="cd00730">
    <property type="entry name" value="rubredoxin"/>
    <property type="match status" value="1"/>
</dbReference>
<dbReference type="GO" id="GO:0009055">
    <property type="term" value="F:electron transfer activity"/>
    <property type="evidence" value="ECO:0007669"/>
    <property type="project" value="InterPro"/>
</dbReference>
<gene>
    <name evidence="9" type="ORF">CEN44_24215</name>
</gene>
<evidence type="ECO:0000313" key="9">
    <source>
        <dbReference type="EMBL" id="PLZ84650.1"/>
    </source>
</evidence>
<evidence type="ECO:0000313" key="10">
    <source>
        <dbReference type="Proteomes" id="UP000235036"/>
    </source>
</evidence>
<keyword evidence="3 6" id="KW-0479">Metal-binding</keyword>
<dbReference type="PROSITE" id="PS50903">
    <property type="entry name" value="RUBREDOXIN_LIKE"/>
    <property type="match status" value="1"/>
</dbReference>
<dbReference type="NCBIfam" id="NF045768">
    <property type="entry name" value="RubredRD"/>
    <property type="match status" value="1"/>
</dbReference>
<dbReference type="PANTHER" id="PTHR47627:SF1">
    <property type="entry name" value="RUBREDOXIN-1-RELATED"/>
    <property type="match status" value="1"/>
</dbReference>
<dbReference type="Gene3D" id="2.20.28.10">
    <property type="match status" value="1"/>
</dbReference>
<protein>
    <recommendedName>
        <fullName evidence="6">Rubredoxin</fullName>
    </recommendedName>
</protein>
<evidence type="ECO:0000256" key="1">
    <source>
        <dbReference type="ARBA" id="ARBA00005337"/>
    </source>
</evidence>
<dbReference type="InterPro" id="IPR024922">
    <property type="entry name" value="Rubredoxin"/>
</dbReference>
<keyword evidence="5 6" id="KW-0408">Iron</keyword>
<keyword evidence="10" id="KW-1185">Reference proteome</keyword>
<dbReference type="PANTHER" id="PTHR47627">
    <property type="entry name" value="RUBREDOXIN"/>
    <property type="match status" value="1"/>
</dbReference>
<dbReference type="GO" id="GO:0043448">
    <property type="term" value="P:alkane catabolic process"/>
    <property type="evidence" value="ECO:0007669"/>
    <property type="project" value="TreeGrafter"/>
</dbReference>
<dbReference type="EMBL" id="NRQW01000574">
    <property type="protein sequence ID" value="PLZ84650.1"/>
    <property type="molecule type" value="Genomic_DNA"/>
</dbReference>
<evidence type="ECO:0000256" key="4">
    <source>
        <dbReference type="ARBA" id="ARBA00022982"/>
    </source>
</evidence>
<evidence type="ECO:0000259" key="8">
    <source>
        <dbReference type="PROSITE" id="PS50903"/>
    </source>
</evidence>
<dbReference type="InterPro" id="IPR024935">
    <property type="entry name" value="Rubredoxin_dom"/>
</dbReference>
<dbReference type="FunFam" id="2.20.28.10:FF:000001">
    <property type="entry name" value="Rubredoxin"/>
    <property type="match status" value="1"/>
</dbReference>
<dbReference type="PIRSF" id="PIRSF000071">
    <property type="entry name" value="Rubredoxin"/>
    <property type="match status" value="1"/>
</dbReference>
<keyword evidence="2 6" id="KW-0813">Transport</keyword>
<proteinExistence type="inferred from homology"/>
<evidence type="ECO:0000256" key="7">
    <source>
        <dbReference type="PIRSR" id="PIRSR000071-1"/>
    </source>
</evidence>
<comment type="caution">
    <text evidence="9">The sequence shown here is derived from an EMBL/GenBank/DDBJ whole genome shotgun (WGS) entry which is preliminary data.</text>
</comment>
<organism evidence="9 10">
    <name type="scientific">Fischerella muscicola CCMEE 5323</name>
    <dbReference type="NCBI Taxonomy" id="2019572"/>
    <lineage>
        <taxon>Bacteria</taxon>
        <taxon>Bacillati</taxon>
        <taxon>Cyanobacteriota</taxon>
        <taxon>Cyanophyceae</taxon>
        <taxon>Nostocales</taxon>
        <taxon>Hapalosiphonaceae</taxon>
        <taxon>Fischerella</taxon>
    </lineage>
</organism>
<keyword evidence="4 6" id="KW-0249">Electron transport</keyword>
<dbReference type="PROSITE" id="PS00202">
    <property type="entry name" value="RUBREDOXIN"/>
    <property type="match status" value="1"/>
</dbReference>
<feature type="binding site" evidence="7">
    <location>
        <position position="39"/>
    </location>
    <ligand>
        <name>Fe cation</name>
        <dbReference type="ChEBI" id="CHEBI:24875"/>
    </ligand>
</feature>
<dbReference type="InterPro" id="IPR024934">
    <property type="entry name" value="Rubredoxin-like_dom"/>
</dbReference>
<dbReference type="GO" id="GO:0005506">
    <property type="term" value="F:iron ion binding"/>
    <property type="evidence" value="ECO:0007669"/>
    <property type="project" value="InterPro"/>
</dbReference>
<sequence>MEKYVCTVCGYVYDPAEGDVDAGIPAGTAFADLPEDWVCPVCGTEKDGFEPEE</sequence>